<accession>E8LJZ7</accession>
<protein>
    <submittedName>
        <fullName evidence="1">ROK family protein</fullName>
    </submittedName>
</protein>
<dbReference type="STRING" id="762983.HMPREF9444_01034"/>
<gene>
    <name evidence="1" type="ORF">HMPREF9444_01034</name>
</gene>
<evidence type="ECO:0000313" key="2">
    <source>
        <dbReference type="Proteomes" id="UP000018458"/>
    </source>
</evidence>
<reference evidence="1 2" key="1">
    <citation type="submission" date="2011-01" db="EMBL/GenBank/DDBJ databases">
        <authorList>
            <person name="Weinstock G."/>
            <person name="Sodergren E."/>
            <person name="Clifton S."/>
            <person name="Fulton L."/>
            <person name="Fulton B."/>
            <person name="Courtney L."/>
            <person name="Fronick C."/>
            <person name="Harrison M."/>
            <person name="Strong C."/>
            <person name="Farmer C."/>
            <person name="Delahaunty K."/>
            <person name="Markovic C."/>
            <person name="Hall O."/>
            <person name="Minx P."/>
            <person name="Tomlinson C."/>
            <person name="Mitreva M."/>
            <person name="Hou S."/>
            <person name="Chen J."/>
            <person name="Wollam A."/>
            <person name="Pepin K.H."/>
            <person name="Johnson M."/>
            <person name="Bhonagiri V."/>
            <person name="Zhang X."/>
            <person name="Suruliraj S."/>
            <person name="Warren W."/>
            <person name="Chinwalla A."/>
            <person name="Mardis E.R."/>
            <person name="Wilson R.K."/>
        </authorList>
    </citation>
    <scope>NUCLEOTIDE SEQUENCE [LARGE SCALE GENOMIC DNA]</scope>
    <source>
        <strain evidence="2">DSM 22608 / JCM 16073 / KCTC 15190 / YIT 12066</strain>
    </source>
</reference>
<organism evidence="1 2">
    <name type="scientific">Succinatimonas hippei (strain DSM 22608 / JCM 16073 / KCTC 15190 / YIT 12066)</name>
    <dbReference type="NCBI Taxonomy" id="762983"/>
    <lineage>
        <taxon>Bacteria</taxon>
        <taxon>Pseudomonadati</taxon>
        <taxon>Pseudomonadota</taxon>
        <taxon>Gammaproteobacteria</taxon>
        <taxon>Aeromonadales</taxon>
        <taxon>Succinivibrionaceae</taxon>
        <taxon>Succinatimonas</taxon>
    </lineage>
</organism>
<dbReference type="HOGENOM" id="CLU_065796_0_0_6"/>
<dbReference type="SUPFAM" id="SSF53067">
    <property type="entry name" value="Actin-like ATPase domain"/>
    <property type="match status" value="1"/>
</dbReference>
<sequence>MEILGVDIGGSGIKGAIVETDSGTLLTERIRIKTPQPATPEAIAQTLKELVATIKWDGPVSCGFPARVIRGTVLTAANIDKSWINTPVEKLFSETLGQPVFVANDADVAGIAEMHFGAGKEYLDKQVIVLTIGTGIGSAIFLNGKLYTNSELGHLIFHGDSAEKYCSDAAREKAGIKWKEFGDRFNEYLKHLEFVMHPDVFILGGGASKKFEKYADRFNLSTEVIPAKTLNLAGIIGAALYGEQRLTGN</sequence>
<dbReference type="AlphaFoldDB" id="E8LJZ7"/>
<dbReference type="InterPro" id="IPR043129">
    <property type="entry name" value="ATPase_NBD"/>
</dbReference>
<dbReference type="InterPro" id="IPR000600">
    <property type="entry name" value="ROK"/>
</dbReference>
<keyword evidence="2" id="KW-1185">Reference proteome</keyword>
<name>E8LJZ7_SUCHY</name>
<dbReference type="PANTHER" id="PTHR18964:SF146">
    <property type="entry name" value="POLYPHOSPHATE GLUCOKINASE"/>
    <property type="match status" value="1"/>
</dbReference>
<dbReference type="eggNOG" id="COG1940">
    <property type="taxonomic scope" value="Bacteria"/>
</dbReference>
<evidence type="ECO:0000313" key="1">
    <source>
        <dbReference type="EMBL" id="EFY07113.1"/>
    </source>
</evidence>
<dbReference type="RefSeq" id="WP_009143235.1">
    <property type="nucleotide sequence ID" value="NZ_GL830988.1"/>
</dbReference>
<dbReference type="Proteomes" id="UP000018458">
    <property type="component" value="Unassembled WGS sequence"/>
</dbReference>
<proteinExistence type="predicted"/>
<dbReference type="CDD" id="cd24058">
    <property type="entry name" value="ASKHA_NBD_ROK_PPGK"/>
    <property type="match status" value="1"/>
</dbReference>
<dbReference type="Pfam" id="PF00480">
    <property type="entry name" value="ROK"/>
    <property type="match status" value="1"/>
</dbReference>
<comment type="caution">
    <text evidence="1">The sequence shown here is derived from an EMBL/GenBank/DDBJ whole genome shotgun (WGS) entry which is preliminary data.</text>
</comment>
<dbReference type="NCBIfam" id="NF045942">
    <property type="entry name" value="PolPhglucPhase"/>
    <property type="match status" value="1"/>
</dbReference>
<dbReference type="EMBL" id="AEVO01000051">
    <property type="protein sequence ID" value="EFY07113.1"/>
    <property type="molecule type" value="Genomic_DNA"/>
</dbReference>
<dbReference type="PANTHER" id="PTHR18964">
    <property type="entry name" value="ROK (REPRESSOR, ORF, KINASE) FAMILY"/>
    <property type="match status" value="1"/>
</dbReference>
<dbReference type="OrthoDB" id="9810372at2"/>
<dbReference type="Gene3D" id="3.30.420.40">
    <property type="match status" value="2"/>
</dbReference>